<name>A0A2K8U8G8_9GAMM</name>
<dbReference type="Proteomes" id="UP000232638">
    <property type="component" value="Chromosome"/>
</dbReference>
<dbReference type="EMBL" id="CP020370">
    <property type="protein sequence ID" value="AUB81847.1"/>
    <property type="molecule type" value="Genomic_DNA"/>
</dbReference>
<feature type="region of interest" description="Disordered" evidence="1">
    <location>
        <begin position="27"/>
        <end position="49"/>
    </location>
</feature>
<accession>A0A2K8U8G8</accession>
<gene>
    <name evidence="2" type="ORF">THSYN_13330</name>
</gene>
<organism evidence="2 3">
    <name type="scientific">Candidatus Thiodictyon syntrophicum</name>
    <dbReference type="NCBI Taxonomy" id="1166950"/>
    <lineage>
        <taxon>Bacteria</taxon>
        <taxon>Pseudomonadati</taxon>
        <taxon>Pseudomonadota</taxon>
        <taxon>Gammaproteobacteria</taxon>
        <taxon>Chromatiales</taxon>
        <taxon>Chromatiaceae</taxon>
        <taxon>Thiodictyon</taxon>
    </lineage>
</organism>
<proteinExistence type="predicted"/>
<keyword evidence="3" id="KW-1185">Reference proteome</keyword>
<feature type="compositionally biased region" description="Low complexity" evidence="1">
    <location>
        <begin position="28"/>
        <end position="41"/>
    </location>
</feature>
<dbReference type="AlphaFoldDB" id="A0A2K8U8G8"/>
<dbReference type="RefSeq" id="WP_100919601.1">
    <property type="nucleotide sequence ID" value="NZ_CP020370.1"/>
</dbReference>
<evidence type="ECO:0000313" key="2">
    <source>
        <dbReference type="EMBL" id="AUB81847.1"/>
    </source>
</evidence>
<dbReference type="KEGG" id="tsy:THSYN_13330"/>
<evidence type="ECO:0000256" key="1">
    <source>
        <dbReference type="SAM" id="MobiDB-lite"/>
    </source>
</evidence>
<reference evidence="2 3" key="1">
    <citation type="submission" date="2017-03" db="EMBL/GenBank/DDBJ databases">
        <title>Complete genome sequence of Candidatus 'Thiodictyon syntrophicum' sp. nov. strain Cad16T, a photolithoautotroph purple sulfur bacterium isolated from an alpine meromictic lake.</title>
        <authorList>
            <person name="Luedin S.M."/>
            <person name="Pothier J.F."/>
            <person name="Danza F."/>
            <person name="Storelli N."/>
            <person name="Wittwer M."/>
            <person name="Tonolla M."/>
        </authorList>
    </citation>
    <scope>NUCLEOTIDE SEQUENCE [LARGE SCALE GENOMIC DNA]</scope>
    <source>
        <strain evidence="2 3">Cad16T</strain>
    </source>
</reference>
<protein>
    <submittedName>
        <fullName evidence="2">Uncharacterized protein</fullName>
    </submittedName>
</protein>
<sequence length="124" mass="12996">MKKRNTCRDAACLNKVYSQRVAELAREGAPAAPGSSQAADQRSLPVGKQADIQDAGEAIRIGAVSDAAMVSGCSCTVNPVLANGKIDAGRCILFDDFSDVTIKLEKGARRQRIQGKAVCGFATP</sequence>
<evidence type="ECO:0000313" key="3">
    <source>
        <dbReference type="Proteomes" id="UP000232638"/>
    </source>
</evidence>